<dbReference type="Proteomes" id="UP001227101">
    <property type="component" value="Chromosome"/>
</dbReference>
<dbReference type="InterPro" id="IPR000462">
    <property type="entry name" value="CDP-OH_P_trans"/>
</dbReference>
<evidence type="ECO:0000256" key="13">
    <source>
        <dbReference type="SAM" id="MobiDB-lite"/>
    </source>
</evidence>
<keyword evidence="3" id="KW-0444">Lipid biosynthesis</keyword>
<dbReference type="EMBL" id="CP127173">
    <property type="protein sequence ID" value="WIV53351.1"/>
    <property type="molecule type" value="Genomic_DNA"/>
</dbReference>
<evidence type="ECO:0000256" key="9">
    <source>
        <dbReference type="ARBA" id="ARBA00023209"/>
    </source>
</evidence>
<dbReference type="PANTHER" id="PTHR14269">
    <property type="entry name" value="CDP-DIACYLGLYCEROL--GLYCEROL-3-PHOSPHATE 3-PHOSPHATIDYLTRANSFERASE-RELATED"/>
    <property type="match status" value="1"/>
</dbReference>
<evidence type="ECO:0000256" key="12">
    <source>
        <dbReference type="RuleBase" id="RU003750"/>
    </source>
</evidence>
<keyword evidence="4 12" id="KW-0808">Transferase</keyword>
<evidence type="ECO:0000256" key="11">
    <source>
        <dbReference type="NCBIfam" id="TIGR00560"/>
    </source>
</evidence>
<feature type="transmembrane region" description="Helical" evidence="14">
    <location>
        <begin position="32"/>
        <end position="53"/>
    </location>
</feature>
<dbReference type="PANTHER" id="PTHR14269:SF52">
    <property type="entry name" value="PHOSPHATIDYLGLYCEROPHOSPHATE SYNTHASE-RELATED"/>
    <property type="match status" value="1"/>
</dbReference>
<reference evidence="15 16" key="1">
    <citation type="submission" date="2023-06" db="EMBL/GenBank/DDBJ databases">
        <authorList>
            <person name="Oyuntsetseg B."/>
            <person name="Kim S.B."/>
        </authorList>
    </citation>
    <scope>NUCLEOTIDE SEQUENCE [LARGE SCALE GENOMIC DNA]</scope>
    <source>
        <strain evidence="15 16">2-2</strain>
    </source>
</reference>
<evidence type="ECO:0000256" key="5">
    <source>
        <dbReference type="ARBA" id="ARBA00022692"/>
    </source>
</evidence>
<evidence type="ECO:0000256" key="7">
    <source>
        <dbReference type="ARBA" id="ARBA00023098"/>
    </source>
</evidence>
<evidence type="ECO:0000256" key="8">
    <source>
        <dbReference type="ARBA" id="ARBA00023136"/>
    </source>
</evidence>
<comment type="subcellular location">
    <subcellularLocation>
        <location evidence="1">Membrane</location>
        <topology evidence="1">Multi-pass membrane protein</topology>
    </subcellularLocation>
</comment>
<keyword evidence="16" id="KW-1185">Reference proteome</keyword>
<dbReference type="Pfam" id="PF01066">
    <property type="entry name" value="CDP-OH_P_transf"/>
    <property type="match status" value="1"/>
</dbReference>
<accession>A0ABY8XBI6</accession>
<dbReference type="GO" id="GO:0008444">
    <property type="term" value="F:CDP-diacylglycerol-glycerol-3-phosphate 3-phosphatidyltransferase activity"/>
    <property type="evidence" value="ECO:0007669"/>
    <property type="project" value="UniProtKB-EC"/>
</dbReference>
<dbReference type="NCBIfam" id="TIGR00560">
    <property type="entry name" value="pgsA"/>
    <property type="match status" value="1"/>
</dbReference>
<dbReference type="InterPro" id="IPR043130">
    <property type="entry name" value="CDP-OH_PTrfase_TM_dom"/>
</dbReference>
<keyword evidence="8 14" id="KW-0472">Membrane</keyword>
<keyword evidence="7" id="KW-0443">Lipid metabolism</keyword>
<dbReference type="InterPro" id="IPR050324">
    <property type="entry name" value="CDP-alcohol_PTase-I"/>
</dbReference>
<proteinExistence type="inferred from homology"/>
<dbReference type="EC" id="2.7.8.5" evidence="11"/>
<dbReference type="PROSITE" id="PS00379">
    <property type="entry name" value="CDP_ALCOHOL_P_TRANSF"/>
    <property type="match status" value="1"/>
</dbReference>
<feature type="transmembrane region" description="Helical" evidence="14">
    <location>
        <begin position="179"/>
        <end position="198"/>
    </location>
</feature>
<sequence>MSAVPSDAADEGTSREGPAQVPVATPVPTLNLANLLTLSRLVLVPLFVVALFVDGGHDTTWRALATGLFAIASATDQLDGWVARKYGLITDFGKIADPIADKALTGAALVGLSVLGELGWWVTIVIAVREIGVTLLRFWVIRHGVIPASRGGKAKTMAQIAAIVAYLLPLPVGADPVRWALMGLALVLTVVTGVDYLIRAIRLRAAGRRVTGS</sequence>
<name>A0ABY8XBI6_9PSEU</name>
<evidence type="ECO:0000313" key="15">
    <source>
        <dbReference type="EMBL" id="WIV53351.1"/>
    </source>
</evidence>
<evidence type="ECO:0000256" key="2">
    <source>
        <dbReference type="ARBA" id="ARBA00010441"/>
    </source>
</evidence>
<gene>
    <name evidence="15" type="primary">pgsA</name>
    <name evidence="15" type="ORF">QP939_31150</name>
</gene>
<dbReference type="InterPro" id="IPR004570">
    <property type="entry name" value="Phosphatidylglycerol_P_synth"/>
</dbReference>
<keyword evidence="6 14" id="KW-1133">Transmembrane helix</keyword>
<protein>
    <recommendedName>
        <fullName evidence="11">CDP-diacylglycerol--glycerol-3-phosphate 3-phosphatidyltransferase</fullName>
        <ecNumber evidence="11">2.7.8.5</ecNumber>
    </recommendedName>
</protein>
<comment type="similarity">
    <text evidence="2 12">Belongs to the CDP-alcohol phosphatidyltransferase class-I family.</text>
</comment>
<evidence type="ECO:0000313" key="16">
    <source>
        <dbReference type="Proteomes" id="UP001227101"/>
    </source>
</evidence>
<evidence type="ECO:0000256" key="3">
    <source>
        <dbReference type="ARBA" id="ARBA00022516"/>
    </source>
</evidence>
<dbReference type="RefSeq" id="WP_285449752.1">
    <property type="nucleotide sequence ID" value="NZ_CP127173.1"/>
</dbReference>
<keyword evidence="5 14" id="KW-0812">Transmembrane</keyword>
<keyword evidence="9" id="KW-0594">Phospholipid biosynthesis</keyword>
<dbReference type="PIRSF" id="PIRSF000847">
    <property type="entry name" value="Phos_ph_gly_syn"/>
    <property type="match status" value="1"/>
</dbReference>
<organism evidence="15 16">
    <name type="scientific">Amycolatopsis nalaikhensis</name>
    <dbReference type="NCBI Taxonomy" id="715472"/>
    <lineage>
        <taxon>Bacteria</taxon>
        <taxon>Bacillati</taxon>
        <taxon>Actinomycetota</taxon>
        <taxon>Actinomycetes</taxon>
        <taxon>Pseudonocardiales</taxon>
        <taxon>Pseudonocardiaceae</taxon>
        <taxon>Amycolatopsis</taxon>
    </lineage>
</organism>
<keyword evidence="10" id="KW-1208">Phospholipid metabolism</keyword>
<evidence type="ECO:0000256" key="4">
    <source>
        <dbReference type="ARBA" id="ARBA00022679"/>
    </source>
</evidence>
<evidence type="ECO:0000256" key="6">
    <source>
        <dbReference type="ARBA" id="ARBA00022989"/>
    </source>
</evidence>
<feature type="region of interest" description="Disordered" evidence="13">
    <location>
        <begin position="1"/>
        <end position="21"/>
    </location>
</feature>
<evidence type="ECO:0000256" key="10">
    <source>
        <dbReference type="ARBA" id="ARBA00023264"/>
    </source>
</evidence>
<dbReference type="InterPro" id="IPR048254">
    <property type="entry name" value="CDP_ALCOHOL_P_TRANSF_CS"/>
</dbReference>
<evidence type="ECO:0000256" key="1">
    <source>
        <dbReference type="ARBA" id="ARBA00004141"/>
    </source>
</evidence>
<dbReference type="Gene3D" id="1.20.120.1760">
    <property type="match status" value="1"/>
</dbReference>
<evidence type="ECO:0000256" key="14">
    <source>
        <dbReference type="SAM" id="Phobius"/>
    </source>
</evidence>